<evidence type="ECO:0000313" key="1">
    <source>
        <dbReference type="EMBL" id="KAJ8609024.1"/>
    </source>
</evidence>
<evidence type="ECO:0000313" key="2">
    <source>
        <dbReference type="Proteomes" id="UP001230188"/>
    </source>
</evidence>
<dbReference type="AlphaFoldDB" id="A0AAD7XPL8"/>
<keyword evidence="2" id="KW-1185">Reference proteome</keyword>
<dbReference type="EMBL" id="JAQMWT010000154">
    <property type="protein sequence ID" value="KAJ8609024.1"/>
    <property type="molecule type" value="Genomic_DNA"/>
</dbReference>
<dbReference type="Proteomes" id="UP001230188">
    <property type="component" value="Unassembled WGS sequence"/>
</dbReference>
<proteinExistence type="predicted"/>
<protein>
    <submittedName>
        <fullName evidence="1">Uncharacterized protein</fullName>
    </submittedName>
</protein>
<gene>
    <name evidence="1" type="ORF">CTAYLR_008697</name>
</gene>
<organism evidence="1 2">
    <name type="scientific">Chrysophaeum taylorii</name>
    <dbReference type="NCBI Taxonomy" id="2483200"/>
    <lineage>
        <taxon>Eukaryota</taxon>
        <taxon>Sar</taxon>
        <taxon>Stramenopiles</taxon>
        <taxon>Ochrophyta</taxon>
        <taxon>Pelagophyceae</taxon>
        <taxon>Pelagomonadales</taxon>
        <taxon>Pelagomonadaceae</taxon>
        <taxon>Chrysophaeum</taxon>
    </lineage>
</organism>
<sequence>MYAPMRLTVTNGLASRAAECGYVVREGEGYDSHAYKLMMARANPGDVVVWIGLLGSPEFFGDARALHSRGIDEIWDYSHAHSHGSLISRVVPPGFVAIGECMHQPVVPVARFVFLGSKNRDRPICLDRLANNSDVGSKLSTLSGVWQPQEWRDLAARTNRTVFLNFHKFCTHRHLEELALETVRLSSLLSVGAVVVTQTSNDMDLALFRDMVFVEPEFLGRTWNRALLTLLASEPERMDRWRRRAYALFRSRMDPKAIMLRAKVWDDTVIRNHNFSSSVDPRPRVRIDHVTHHLDAFKPPIPMSGGHGTRHMPLPHRPPPPEELFQHWYPQVDGRGNLVSIT</sequence>
<reference evidence="1" key="1">
    <citation type="submission" date="2023-01" db="EMBL/GenBank/DDBJ databases">
        <title>Metagenome sequencing of chrysophaentin producing Chrysophaeum taylorii.</title>
        <authorList>
            <person name="Davison J."/>
            <person name="Bewley C."/>
        </authorList>
    </citation>
    <scope>NUCLEOTIDE SEQUENCE</scope>
    <source>
        <strain evidence="1">NIES-1699</strain>
    </source>
</reference>
<name>A0AAD7XPL8_9STRA</name>
<comment type="caution">
    <text evidence="1">The sequence shown here is derived from an EMBL/GenBank/DDBJ whole genome shotgun (WGS) entry which is preliminary data.</text>
</comment>
<accession>A0AAD7XPL8</accession>